<comment type="caution">
    <text evidence="1">The sequence shown here is derived from an EMBL/GenBank/DDBJ whole genome shotgun (WGS) entry which is preliminary data.</text>
</comment>
<accession>A0ABQ7GTT3</accession>
<name>A0ABQ7GTT3_DUNSA</name>
<evidence type="ECO:0000313" key="1">
    <source>
        <dbReference type="EMBL" id="KAF5838019.1"/>
    </source>
</evidence>
<protein>
    <submittedName>
        <fullName evidence="1">Uncharacterized protein</fullName>
    </submittedName>
</protein>
<proteinExistence type="predicted"/>
<evidence type="ECO:0000313" key="2">
    <source>
        <dbReference type="Proteomes" id="UP000815325"/>
    </source>
</evidence>
<dbReference type="Proteomes" id="UP000815325">
    <property type="component" value="Unassembled WGS sequence"/>
</dbReference>
<keyword evidence="2" id="KW-1185">Reference proteome</keyword>
<gene>
    <name evidence="1" type="ORF">DUNSADRAFT_3506</name>
</gene>
<reference evidence="1" key="1">
    <citation type="submission" date="2017-08" db="EMBL/GenBank/DDBJ databases">
        <authorList>
            <person name="Polle J.E."/>
            <person name="Barry K."/>
            <person name="Cushman J."/>
            <person name="Schmutz J."/>
            <person name="Tran D."/>
            <person name="Hathwaick L.T."/>
            <person name="Yim W.C."/>
            <person name="Jenkins J."/>
            <person name="Mckie-Krisberg Z.M."/>
            <person name="Prochnik S."/>
            <person name="Lindquist E."/>
            <person name="Dockter R.B."/>
            <person name="Adam C."/>
            <person name="Molina H."/>
            <person name="Bunkerborg J."/>
            <person name="Jin E."/>
            <person name="Buchheim M."/>
            <person name="Magnuson J."/>
        </authorList>
    </citation>
    <scope>NUCLEOTIDE SEQUENCE</scope>
    <source>
        <strain evidence="1">CCAP 19/18</strain>
    </source>
</reference>
<dbReference type="EMBL" id="MU069594">
    <property type="protein sequence ID" value="KAF5838019.1"/>
    <property type="molecule type" value="Genomic_DNA"/>
</dbReference>
<organism evidence="1 2">
    <name type="scientific">Dunaliella salina</name>
    <name type="common">Green alga</name>
    <name type="synonym">Protococcus salinus</name>
    <dbReference type="NCBI Taxonomy" id="3046"/>
    <lineage>
        <taxon>Eukaryota</taxon>
        <taxon>Viridiplantae</taxon>
        <taxon>Chlorophyta</taxon>
        <taxon>core chlorophytes</taxon>
        <taxon>Chlorophyceae</taxon>
        <taxon>CS clade</taxon>
        <taxon>Chlamydomonadales</taxon>
        <taxon>Dunaliellaceae</taxon>
        <taxon>Dunaliella</taxon>
    </lineage>
</organism>
<sequence>MQLLSCSTADVMQLLSCRAGAAGAAPSRCLCCCAVVLHQCTVQLSLCSCVVGAALVCEALAAQSCCQRSSHCAALIMPLCVCSAAVVVQWCFQRGQGSSAAPLCSLLRQELDPEEEVPLFFLPSGTQSRFLH</sequence>